<evidence type="ECO:0000256" key="1">
    <source>
        <dbReference type="SAM" id="SignalP"/>
    </source>
</evidence>
<reference evidence="2 3" key="1">
    <citation type="submission" date="2024-04" db="EMBL/GenBank/DDBJ databases">
        <authorList>
            <person name="Fracassetti M."/>
        </authorList>
    </citation>
    <scope>NUCLEOTIDE SEQUENCE [LARGE SCALE GENOMIC DNA]</scope>
</reference>
<keyword evidence="1" id="KW-0732">Signal</keyword>
<feature type="chain" id="PRO_5043707603" evidence="1">
    <location>
        <begin position="19"/>
        <end position="120"/>
    </location>
</feature>
<feature type="signal peptide" evidence="1">
    <location>
        <begin position="1"/>
        <end position="18"/>
    </location>
</feature>
<dbReference type="Proteomes" id="UP001497516">
    <property type="component" value="Chromosome 6"/>
</dbReference>
<protein>
    <submittedName>
        <fullName evidence="2">Uncharacterized protein</fullName>
    </submittedName>
</protein>
<evidence type="ECO:0000313" key="2">
    <source>
        <dbReference type="EMBL" id="CAL1398546.1"/>
    </source>
</evidence>
<accession>A0AAV2FJP9</accession>
<dbReference type="EMBL" id="OZ034819">
    <property type="protein sequence ID" value="CAL1398546.1"/>
    <property type="molecule type" value="Genomic_DNA"/>
</dbReference>
<sequence>MQRLGFLALIAISSDVVLYPGTLHDLDEVHIKLASQEDAMADSAHSIPSTAGISNLYIPYLFVVLFTENAICSLVFGALALNLQSILTSAPGLTKKLHIRRQLKPPSKHCLNELHKNTSS</sequence>
<organism evidence="2 3">
    <name type="scientific">Linum trigynum</name>
    <dbReference type="NCBI Taxonomy" id="586398"/>
    <lineage>
        <taxon>Eukaryota</taxon>
        <taxon>Viridiplantae</taxon>
        <taxon>Streptophyta</taxon>
        <taxon>Embryophyta</taxon>
        <taxon>Tracheophyta</taxon>
        <taxon>Spermatophyta</taxon>
        <taxon>Magnoliopsida</taxon>
        <taxon>eudicotyledons</taxon>
        <taxon>Gunneridae</taxon>
        <taxon>Pentapetalae</taxon>
        <taxon>rosids</taxon>
        <taxon>fabids</taxon>
        <taxon>Malpighiales</taxon>
        <taxon>Linaceae</taxon>
        <taxon>Linum</taxon>
    </lineage>
</organism>
<dbReference type="AlphaFoldDB" id="A0AAV2FJP9"/>
<gene>
    <name evidence="2" type="ORF">LTRI10_LOCUS38775</name>
</gene>
<proteinExistence type="predicted"/>
<keyword evidence="3" id="KW-1185">Reference proteome</keyword>
<name>A0AAV2FJP9_9ROSI</name>
<evidence type="ECO:0000313" key="3">
    <source>
        <dbReference type="Proteomes" id="UP001497516"/>
    </source>
</evidence>